<sequence length="108" mass="12246">MLEDAEQKLTEFNEELVDQEGRLQKITIMKSTLLKLNATRHADKEKHQRQMELLKKELTSAIASSKNAVGQAKSQIAECEVRLCYLPACDHARVDPCQERSVHPSSRA</sequence>
<dbReference type="AlphaFoldDB" id="M4BX72"/>
<keyword evidence="1" id="KW-0175">Coiled coil</keyword>
<evidence type="ECO:0000256" key="1">
    <source>
        <dbReference type="SAM" id="Coils"/>
    </source>
</evidence>
<dbReference type="VEuPathDB" id="FungiDB:HpaG811152"/>
<dbReference type="InParanoid" id="M4BX72"/>
<evidence type="ECO:0000313" key="2">
    <source>
        <dbReference type="EnsemblProtists" id="HpaP811152"/>
    </source>
</evidence>
<reference evidence="2" key="2">
    <citation type="submission" date="2015-06" db="UniProtKB">
        <authorList>
            <consortium name="EnsemblProtists"/>
        </authorList>
    </citation>
    <scope>IDENTIFICATION</scope>
    <source>
        <strain evidence="2">Emoy2</strain>
    </source>
</reference>
<dbReference type="HOGENOM" id="CLU_2202076_0_0_1"/>
<evidence type="ECO:0000313" key="3">
    <source>
        <dbReference type="Proteomes" id="UP000011713"/>
    </source>
</evidence>
<dbReference type="Proteomes" id="UP000011713">
    <property type="component" value="Unassembled WGS sequence"/>
</dbReference>
<organism evidence="2 3">
    <name type="scientific">Hyaloperonospora arabidopsidis (strain Emoy2)</name>
    <name type="common">Downy mildew agent</name>
    <name type="synonym">Peronospora arabidopsidis</name>
    <dbReference type="NCBI Taxonomy" id="559515"/>
    <lineage>
        <taxon>Eukaryota</taxon>
        <taxon>Sar</taxon>
        <taxon>Stramenopiles</taxon>
        <taxon>Oomycota</taxon>
        <taxon>Peronosporomycetes</taxon>
        <taxon>Peronosporales</taxon>
        <taxon>Peronosporaceae</taxon>
        <taxon>Hyaloperonospora</taxon>
    </lineage>
</organism>
<keyword evidence="3" id="KW-1185">Reference proteome</keyword>
<dbReference type="EMBL" id="JH598017">
    <property type="status" value="NOT_ANNOTATED_CDS"/>
    <property type="molecule type" value="Genomic_DNA"/>
</dbReference>
<dbReference type="EnsemblProtists" id="HpaT811152">
    <property type="protein sequence ID" value="HpaP811152"/>
    <property type="gene ID" value="HpaG811152"/>
</dbReference>
<name>M4BX72_HYAAE</name>
<accession>M4BX72</accession>
<protein>
    <submittedName>
        <fullName evidence="2">Uncharacterized protein</fullName>
    </submittedName>
</protein>
<feature type="coiled-coil region" evidence="1">
    <location>
        <begin position="2"/>
        <end position="64"/>
    </location>
</feature>
<proteinExistence type="predicted"/>
<reference evidence="3" key="1">
    <citation type="journal article" date="2010" name="Science">
        <title>Signatures of adaptation to obligate biotrophy in the Hyaloperonospora arabidopsidis genome.</title>
        <authorList>
            <person name="Baxter L."/>
            <person name="Tripathy S."/>
            <person name="Ishaque N."/>
            <person name="Boot N."/>
            <person name="Cabral A."/>
            <person name="Kemen E."/>
            <person name="Thines M."/>
            <person name="Ah-Fong A."/>
            <person name="Anderson R."/>
            <person name="Badejoko W."/>
            <person name="Bittner-Eddy P."/>
            <person name="Boore J.L."/>
            <person name="Chibucos M.C."/>
            <person name="Coates M."/>
            <person name="Dehal P."/>
            <person name="Delehaunty K."/>
            <person name="Dong S."/>
            <person name="Downton P."/>
            <person name="Dumas B."/>
            <person name="Fabro G."/>
            <person name="Fronick C."/>
            <person name="Fuerstenberg S.I."/>
            <person name="Fulton L."/>
            <person name="Gaulin E."/>
            <person name="Govers F."/>
            <person name="Hughes L."/>
            <person name="Humphray S."/>
            <person name="Jiang R.H."/>
            <person name="Judelson H."/>
            <person name="Kamoun S."/>
            <person name="Kyung K."/>
            <person name="Meijer H."/>
            <person name="Minx P."/>
            <person name="Morris P."/>
            <person name="Nelson J."/>
            <person name="Phuntumart V."/>
            <person name="Qutob D."/>
            <person name="Rehmany A."/>
            <person name="Rougon-Cardoso A."/>
            <person name="Ryden P."/>
            <person name="Torto-Alalibo T."/>
            <person name="Studholme D."/>
            <person name="Wang Y."/>
            <person name="Win J."/>
            <person name="Wood J."/>
            <person name="Clifton S.W."/>
            <person name="Rogers J."/>
            <person name="Van den Ackerveken G."/>
            <person name="Jones J.D."/>
            <person name="McDowell J.M."/>
            <person name="Beynon J."/>
            <person name="Tyler B.M."/>
        </authorList>
    </citation>
    <scope>NUCLEOTIDE SEQUENCE [LARGE SCALE GENOMIC DNA]</scope>
    <source>
        <strain evidence="3">Emoy2</strain>
    </source>
</reference>